<evidence type="ECO:0000313" key="1">
    <source>
        <dbReference type="EMBL" id="KAF7128935.1"/>
    </source>
</evidence>
<dbReference type="Proteomes" id="UP000626092">
    <property type="component" value="Unassembled WGS sequence"/>
</dbReference>
<keyword evidence="2" id="KW-1185">Reference proteome</keyword>
<organism evidence="1 2">
    <name type="scientific">Rhododendron simsii</name>
    <name type="common">Sims's rhododendron</name>
    <dbReference type="NCBI Taxonomy" id="118357"/>
    <lineage>
        <taxon>Eukaryota</taxon>
        <taxon>Viridiplantae</taxon>
        <taxon>Streptophyta</taxon>
        <taxon>Embryophyta</taxon>
        <taxon>Tracheophyta</taxon>
        <taxon>Spermatophyta</taxon>
        <taxon>Magnoliopsida</taxon>
        <taxon>eudicotyledons</taxon>
        <taxon>Gunneridae</taxon>
        <taxon>Pentapetalae</taxon>
        <taxon>asterids</taxon>
        <taxon>Ericales</taxon>
        <taxon>Ericaceae</taxon>
        <taxon>Ericoideae</taxon>
        <taxon>Rhodoreae</taxon>
        <taxon>Rhododendron</taxon>
    </lineage>
</organism>
<comment type="caution">
    <text evidence="1">The sequence shown here is derived from an EMBL/GenBank/DDBJ whole genome shotgun (WGS) entry which is preliminary data.</text>
</comment>
<dbReference type="OrthoDB" id="1790834at2759"/>
<protein>
    <submittedName>
        <fullName evidence="1">Uncharacterized protein</fullName>
    </submittedName>
</protein>
<sequence length="141" mass="16129">MSPFLRYFPESYNLAPIQVSVNNWRILCSAMRLARVNNLPFDLGDLMLMYVVSRNPTYDKYYLTTRQWEGATVARPYNIPRVWGFLGDGDVPDCSAPTKRLYLTGRQSHSAGEEANQRVKKRAKVAEDEVEITEVGHDLSI</sequence>
<dbReference type="EMBL" id="WJXA01000010">
    <property type="protein sequence ID" value="KAF7128935.1"/>
    <property type="molecule type" value="Genomic_DNA"/>
</dbReference>
<gene>
    <name evidence="1" type="ORF">RHSIM_Rhsim10G0077700</name>
</gene>
<evidence type="ECO:0000313" key="2">
    <source>
        <dbReference type="Proteomes" id="UP000626092"/>
    </source>
</evidence>
<name>A0A834G8Y8_RHOSS</name>
<reference evidence="1" key="1">
    <citation type="submission" date="2019-11" db="EMBL/GenBank/DDBJ databases">
        <authorList>
            <person name="Liu Y."/>
            <person name="Hou J."/>
            <person name="Li T.-Q."/>
            <person name="Guan C.-H."/>
            <person name="Wu X."/>
            <person name="Wu H.-Z."/>
            <person name="Ling F."/>
            <person name="Zhang R."/>
            <person name="Shi X.-G."/>
            <person name="Ren J.-P."/>
            <person name="Chen E.-F."/>
            <person name="Sun J.-M."/>
        </authorList>
    </citation>
    <scope>NUCLEOTIDE SEQUENCE</scope>
    <source>
        <strain evidence="1">Adult_tree_wgs_1</strain>
        <tissue evidence="1">Leaves</tissue>
    </source>
</reference>
<proteinExistence type="predicted"/>
<accession>A0A834G8Y8</accession>
<dbReference type="AlphaFoldDB" id="A0A834G8Y8"/>